<organism evidence="1 2">
    <name type="scientific">Anoxybacterium hadale</name>
    <dbReference type="NCBI Taxonomy" id="3408580"/>
    <lineage>
        <taxon>Bacteria</taxon>
        <taxon>Bacillati</taxon>
        <taxon>Bacillota</taxon>
        <taxon>Clostridia</taxon>
        <taxon>Peptostreptococcales</taxon>
        <taxon>Anaerovoracaceae</taxon>
        <taxon>Anoxybacterium</taxon>
    </lineage>
</organism>
<dbReference type="Proteomes" id="UP000594014">
    <property type="component" value="Chromosome"/>
</dbReference>
<name>A0ACD1A9Q0_9FIRM</name>
<evidence type="ECO:0000313" key="1">
    <source>
        <dbReference type="EMBL" id="QOX63073.1"/>
    </source>
</evidence>
<gene>
    <name evidence="1" type="primary">trpC</name>
    <name evidence="1" type="ORF">FRZ06_06825</name>
</gene>
<reference evidence="1" key="1">
    <citation type="submission" date="2019-08" db="EMBL/GenBank/DDBJ databases">
        <title>Genome sequence of Clostridiales bacterium MT110.</title>
        <authorList>
            <person name="Cao J."/>
        </authorList>
    </citation>
    <scope>NUCLEOTIDE SEQUENCE</scope>
    <source>
        <strain evidence="1">MT110</strain>
    </source>
</reference>
<keyword evidence="1" id="KW-0456">Lyase</keyword>
<keyword evidence="2" id="KW-1185">Reference proteome</keyword>
<protein>
    <submittedName>
        <fullName evidence="1">Indole-3-glycerol phosphate synthase TrpC</fullName>
        <ecNumber evidence="1">4.1.1.48</ecNumber>
    </submittedName>
</protein>
<evidence type="ECO:0000313" key="2">
    <source>
        <dbReference type="Proteomes" id="UP000594014"/>
    </source>
</evidence>
<sequence>MKDILSVIAERTRERVIEQKQIKSYSEVIRQAEAMCTGAEVRLAQAMEATCDQEPLFPFQEALSREEMSFICEVKKASPSKGVLDETFPYVKIAAEYEAAGAAAISVLTEPYWFLGSGQYLKEIREIVKLPILRKDFTVDPYQIYESKLLGADAILLICALMEEPFLKECLQIAKQLGLSALVEAHTETEAEMAVNAGAEIIGVNNRNLKTFEVDLETSIRLRKLVPDSILFVSESGIKTAAEIKRLKSHSVNGVLIGETLMRSSDKKRMLSELRGESGEE</sequence>
<dbReference type="EC" id="4.1.1.48" evidence="1"/>
<accession>A0ACD1A9Q0</accession>
<proteinExistence type="predicted"/>
<dbReference type="EMBL" id="CP042469">
    <property type="protein sequence ID" value="QOX63073.1"/>
    <property type="molecule type" value="Genomic_DNA"/>
</dbReference>